<reference evidence="1" key="2">
    <citation type="journal article" date="2023" name="Int. J. Mol. Sci.">
        <title>De Novo Assembly and Annotation of 11 Diverse Shrub Willow (Salix) Genomes Reveals Novel Gene Organization in Sex-Linked Regions.</title>
        <authorList>
            <person name="Hyden B."/>
            <person name="Feng K."/>
            <person name="Yates T.B."/>
            <person name="Jawdy S."/>
            <person name="Cereghino C."/>
            <person name="Smart L.B."/>
            <person name="Muchero W."/>
        </authorList>
    </citation>
    <scope>NUCLEOTIDE SEQUENCE [LARGE SCALE GENOMIC DNA]</scope>
    <source>
        <tissue evidence="1">Shoot tip</tissue>
    </source>
</reference>
<gene>
    <name evidence="1" type="ORF">OIU85_019261</name>
</gene>
<proteinExistence type="predicted"/>
<dbReference type="AlphaFoldDB" id="A0A9Q0UVG8"/>
<evidence type="ECO:0000313" key="2">
    <source>
        <dbReference type="Proteomes" id="UP001151529"/>
    </source>
</evidence>
<accession>A0A9Q0UVG8</accession>
<sequence length="116" mass="12486">METTPVAPACHAHAEGGVRVISARRPVGFVEIRLVFRSQPWVFASFVPFVFLGVGGASGGGDQLVKAEMKGVARLLSCYTGKAGRVYRWRDVMGGSVAVNIDAPFSVEVVQVDMFR</sequence>
<protein>
    <submittedName>
        <fullName evidence="1">Uncharacterized protein</fullName>
    </submittedName>
</protein>
<evidence type="ECO:0000313" key="1">
    <source>
        <dbReference type="EMBL" id="KAJ6737176.1"/>
    </source>
</evidence>
<comment type="caution">
    <text evidence="1">The sequence shown here is derived from an EMBL/GenBank/DDBJ whole genome shotgun (WGS) entry which is preliminary data.</text>
</comment>
<dbReference type="EMBL" id="JAPFFL010000003">
    <property type="protein sequence ID" value="KAJ6737176.1"/>
    <property type="molecule type" value="Genomic_DNA"/>
</dbReference>
<keyword evidence="2" id="KW-1185">Reference proteome</keyword>
<organism evidence="1 2">
    <name type="scientific">Salix viminalis</name>
    <name type="common">Common osier</name>
    <name type="synonym">Basket willow</name>
    <dbReference type="NCBI Taxonomy" id="40686"/>
    <lineage>
        <taxon>Eukaryota</taxon>
        <taxon>Viridiplantae</taxon>
        <taxon>Streptophyta</taxon>
        <taxon>Embryophyta</taxon>
        <taxon>Tracheophyta</taxon>
        <taxon>Spermatophyta</taxon>
        <taxon>Magnoliopsida</taxon>
        <taxon>eudicotyledons</taxon>
        <taxon>Gunneridae</taxon>
        <taxon>Pentapetalae</taxon>
        <taxon>rosids</taxon>
        <taxon>fabids</taxon>
        <taxon>Malpighiales</taxon>
        <taxon>Salicaceae</taxon>
        <taxon>Saliceae</taxon>
        <taxon>Salix</taxon>
    </lineage>
</organism>
<name>A0A9Q0UVG8_SALVM</name>
<dbReference type="Proteomes" id="UP001151529">
    <property type="component" value="Chromosome 5"/>
</dbReference>
<reference evidence="1" key="1">
    <citation type="submission" date="2022-11" db="EMBL/GenBank/DDBJ databases">
        <authorList>
            <person name="Hyden B.L."/>
            <person name="Feng K."/>
            <person name="Yates T."/>
            <person name="Jawdy S."/>
            <person name="Smart L.B."/>
            <person name="Muchero W."/>
        </authorList>
    </citation>
    <scope>NUCLEOTIDE SEQUENCE</scope>
    <source>
        <tissue evidence="1">Shoot tip</tissue>
    </source>
</reference>